<name>A0A401ZBV6_9CHLR</name>
<dbReference type="Gene3D" id="2.120.10.30">
    <property type="entry name" value="TolB, C-terminal domain"/>
    <property type="match status" value="2"/>
</dbReference>
<dbReference type="Proteomes" id="UP000287224">
    <property type="component" value="Unassembled WGS sequence"/>
</dbReference>
<evidence type="ECO:0000256" key="2">
    <source>
        <dbReference type="SAM" id="SignalP"/>
    </source>
</evidence>
<reference evidence="4" key="1">
    <citation type="submission" date="2018-12" db="EMBL/GenBank/DDBJ databases">
        <title>Tengunoibacter tsumagoiensis gen. nov., sp. nov., Dictyobacter kobayashii sp. nov., D. alpinus sp. nov., and D. joshuensis sp. nov. and description of Dictyobacteraceae fam. nov. within the order Ktedonobacterales isolated from Tengu-no-mugimeshi.</title>
        <authorList>
            <person name="Wang C.M."/>
            <person name="Zheng Y."/>
            <person name="Sakai Y."/>
            <person name="Toyoda A."/>
            <person name="Minakuchi Y."/>
            <person name="Abe K."/>
            <person name="Yokota A."/>
            <person name="Yabe S."/>
        </authorList>
    </citation>
    <scope>NUCLEOTIDE SEQUENCE [LARGE SCALE GENOMIC DNA]</scope>
    <source>
        <strain evidence="4">S-27</strain>
    </source>
</reference>
<proteinExistence type="inferred from homology"/>
<dbReference type="AlphaFoldDB" id="A0A401ZBV6"/>
<feature type="chain" id="PRO_5019286292" description="Lipoprotein" evidence="2">
    <location>
        <begin position="28"/>
        <end position="432"/>
    </location>
</feature>
<dbReference type="InterPro" id="IPR011042">
    <property type="entry name" value="6-blade_b-propeller_TolB-like"/>
</dbReference>
<dbReference type="PROSITE" id="PS51257">
    <property type="entry name" value="PROKAR_LIPOPROTEIN"/>
    <property type="match status" value="1"/>
</dbReference>
<evidence type="ECO:0008006" key="5">
    <source>
        <dbReference type="Google" id="ProtNLM"/>
    </source>
</evidence>
<sequence>MKIMKKYPPWKLIILFALLSMSLQGCLGLGGGDTDYKSVTTGKNGDVKINSQQAVFQGKIYFTLNRNLYMLDGKNKEHLMQLTKGMDVRDPAVSPNGKLIAFIIHYKDYSDLAYMPASGGKPTIIATGYGKFTPNGASVLSTYHWFAQPAWDPDNEHIYFLGDNQKHYWNPALVGNYDADILDLQVFKMSIHDKELVTVDDMENAQAVAYTSIGAGGLRDPAYRPGHANELVYTSYKYTPPDWSKLAIQINIIDTNAIQNSIKQDANPYNPKYHPGVYASEYDPGVSLTPEKADLTNMQPAFSPDGNTLIYVRREDATHMSLYTMPVVNGVTSDPNNPAFDPNSDANTKKGLSGYAQSTKLMTGQYISQPVWSPDGSQIVYYDYHDNLFDLWLAKIVKDPKTGAYSIDKNSITQLTQTNGNLDADSRAAWSR</sequence>
<accession>A0A401ZBV6</accession>
<dbReference type="Pfam" id="PF07676">
    <property type="entry name" value="PD40"/>
    <property type="match status" value="2"/>
</dbReference>
<evidence type="ECO:0000313" key="4">
    <source>
        <dbReference type="Proteomes" id="UP000287224"/>
    </source>
</evidence>
<dbReference type="InterPro" id="IPR011659">
    <property type="entry name" value="WD40"/>
</dbReference>
<comment type="caution">
    <text evidence="3">The sequence shown here is derived from an EMBL/GenBank/DDBJ whole genome shotgun (WGS) entry which is preliminary data.</text>
</comment>
<comment type="similarity">
    <text evidence="1">Belongs to the TolB family.</text>
</comment>
<dbReference type="PANTHER" id="PTHR36842:SF2">
    <property type="entry name" value="SLR0505 PROTEIN"/>
    <property type="match status" value="1"/>
</dbReference>
<evidence type="ECO:0000256" key="1">
    <source>
        <dbReference type="ARBA" id="ARBA00009820"/>
    </source>
</evidence>
<evidence type="ECO:0000313" key="3">
    <source>
        <dbReference type="EMBL" id="GCE04322.1"/>
    </source>
</evidence>
<dbReference type="PANTHER" id="PTHR36842">
    <property type="entry name" value="PROTEIN TOLB HOMOLOG"/>
    <property type="match status" value="1"/>
</dbReference>
<keyword evidence="4" id="KW-1185">Reference proteome</keyword>
<keyword evidence="2" id="KW-0732">Signal</keyword>
<dbReference type="SUPFAM" id="SSF82171">
    <property type="entry name" value="DPP6 N-terminal domain-like"/>
    <property type="match status" value="1"/>
</dbReference>
<organism evidence="3 4">
    <name type="scientific">Dictyobacter aurantiacus</name>
    <dbReference type="NCBI Taxonomy" id="1936993"/>
    <lineage>
        <taxon>Bacteria</taxon>
        <taxon>Bacillati</taxon>
        <taxon>Chloroflexota</taxon>
        <taxon>Ktedonobacteria</taxon>
        <taxon>Ktedonobacterales</taxon>
        <taxon>Dictyobacteraceae</taxon>
        <taxon>Dictyobacter</taxon>
    </lineage>
</organism>
<dbReference type="EMBL" id="BIFQ01000001">
    <property type="protein sequence ID" value="GCE04322.1"/>
    <property type="molecule type" value="Genomic_DNA"/>
</dbReference>
<feature type="signal peptide" evidence="2">
    <location>
        <begin position="1"/>
        <end position="27"/>
    </location>
</feature>
<gene>
    <name evidence="3" type="ORF">KDAU_16510</name>
</gene>
<protein>
    <recommendedName>
        <fullName evidence="5">Lipoprotein</fullName>
    </recommendedName>
</protein>